<comment type="caution">
    <text evidence="2">The sequence shown here is derived from an EMBL/GenBank/DDBJ whole genome shotgun (WGS) entry which is preliminary data.</text>
</comment>
<name>A0AAW2H7N6_9NEOP</name>
<proteinExistence type="predicted"/>
<dbReference type="AlphaFoldDB" id="A0AAW2H7N6"/>
<reference evidence="2" key="1">
    <citation type="journal article" date="2024" name="Gigascience">
        <title>Chromosome-level genome of the poultry shaft louse Menopon gallinae provides insight into the host-switching and adaptive evolution of parasitic lice.</title>
        <authorList>
            <person name="Xu Y."/>
            <person name="Ma L."/>
            <person name="Liu S."/>
            <person name="Liang Y."/>
            <person name="Liu Q."/>
            <person name="He Z."/>
            <person name="Tian L."/>
            <person name="Duan Y."/>
            <person name="Cai W."/>
            <person name="Li H."/>
            <person name="Song F."/>
        </authorList>
    </citation>
    <scope>NUCLEOTIDE SEQUENCE</scope>
    <source>
        <strain evidence="2">Cailab_2023a</strain>
    </source>
</reference>
<feature type="domain" description="Zinc-ribbon 15" evidence="1">
    <location>
        <begin position="285"/>
        <end position="357"/>
    </location>
</feature>
<protein>
    <recommendedName>
        <fullName evidence="1">Zinc-ribbon 15 domain-containing protein</fullName>
    </recommendedName>
</protein>
<dbReference type="EMBL" id="JARGDH010000006">
    <property type="protein sequence ID" value="KAL0265802.1"/>
    <property type="molecule type" value="Genomic_DNA"/>
</dbReference>
<organism evidence="2">
    <name type="scientific">Menopon gallinae</name>
    <name type="common">poultry shaft louse</name>
    <dbReference type="NCBI Taxonomy" id="328185"/>
    <lineage>
        <taxon>Eukaryota</taxon>
        <taxon>Metazoa</taxon>
        <taxon>Ecdysozoa</taxon>
        <taxon>Arthropoda</taxon>
        <taxon>Hexapoda</taxon>
        <taxon>Insecta</taxon>
        <taxon>Pterygota</taxon>
        <taxon>Neoptera</taxon>
        <taxon>Paraneoptera</taxon>
        <taxon>Psocodea</taxon>
        <taxon>Troctomorpha</taxon>
        <taxon>Phthiraptera</taxon>
        <taxon>Amblycera</taxon>
        <taxon>Menoponidae</taxon>
        <taxon>Menopon</taxon>
    </lineage>
</organism>
<evidence type="ECO:0000259" key="1">
    <source>
        <dbReference type="Pfam" id="PF17032"/>
    </source>
</evidence>
<accession>A0AAW2H7N6</accession>
<evidence type="ECO:0000313" key="2">
    <source>
        <dbReference type="EMBL" id="KAL0265802.1"/>
    </source>
</evidence>
<sequence length="364" mass="41812">MEEKLKELLKKGVFSEVHLSKHGHGTFRKARAPTAQTTFDEFYAEATALRKRALSLMENADIRAAKQCQMDAVFCHLRAILAMDQQDVSAVVSEYKALAKYIGEVLAFYNDRDHFKFVASLKYALFNVKFHYLRLEGVLMQRSIESAQHFNAKHFLYFIREYRSLSDMFNESPVVDFIIARVGDLENAMKTKMQIRKKQQSEERRSIAIEETLFEPNVPAQLLSSIETSLKSTFSVLKTSIAGSFTLLRRHPVVCSFETTKAPLRTSARKVTRQLEHRQPHDRFYCTFCGSTTRGKYVKDDWWFSFCFVPLLPVFCGLPYLKCDVCNFCLSNISNDRKCPKCNKNVPTAFNFCPDCGTHTCGLT</sequence>
<dbReference type="InterPro" id="IPR031493">
    <property type="entry name" value="Zinc_ribbon_15"/>
</dbReference>
<dbReference type="Pfam" id="PF17032">
    <property type="entry name" value="Zn_ribbon_15"/>
    <property type="match status" value="1"/>
</dbReference>
<gene>
    <name evidence="2" type="ORF">PYX00_011517</name>
</gene>